<dbReference type="InterPro" id="IPR001789">
    <property type="entry name" value="Sig_transdc_resp-reg_receiver"/>
</dbReference>
<proteinExistence type="predicted"/>
<feature type="region of interest" description="Disordered" evidence="7">
    <location>
        <begin position="497"/>
        <end position="520"/>
    </location>
</feature>
<reference evidence="12" key="1">
    <citation type="submission" date="2020-05" db="EMBL/GenBank/DDBJ databases">
        <title>Frigoriglobus tundricola gen. nov., sp. nov., a psychrotolerant cellulolytic planctomycete of the family Gemmataceae with two divergent copies of 16S rRNA gene.</title>
        <authorList>
            <person name="Kulichevskaya I.S."/>
            <person name="Ivanova A.A."/>
            <person name="Naumoff D.G."/>
            <person name="Beletsky A.V."/>
            <person name="Rijpstra W.I.C."/>
            <person name="Sinninghe Damste J.S."/>
            <person name="Mardanov A.V."/>
            <person name="Ravin N.V."/>
            <person name="Dedysh S.N."/>
        </authorList>
    </citation>
    <scope>NUCLEOTIDE SEQUENCE [LARGE SCALE GENOMIC DNA]</scope>
    <source>
        <strain evidence="12">PL17</strain>
    </source>
</reference>
<dbReference type="GO" id="GO:0005524">
    <property type="term" value="F:ATP binding"/>
    <property type="evidence" value="ECO:0007669"/>
    <property type="project" value="UniProtKB-UniRule"/>
</dbReference>
<dbReference type="PROSITE" id="PS00107">
    <property type="entry name" value="PROTEIN_KINASE_ATP"/>
    <property type="match status" value="1"/>
</dbReference>
<keyword evidence="3" id="KW-0418">Kinase</keyword>
<dbReference type="AlphaFoldDB" id="A0A6M5YUY3"/>
<feature type="domain" description="HD-GYP" evidence="10">
    <location>
        <begin position="522"/>
        <end position="733"/>
    </location>
</feature>
<feature type="domain" description="Response regulatory" evidence="9">
    <location>
        <begin position="380"/>
        <end position="495"/>
    </location>
</feature>
<dbReference type="Gene3D" id="1.10.510.10">
    <property type="entry name" value="Transferase(Phosphotransferase) domain 1"/>
    <property type="match status" value="1"/>
</dbReference>
<gene>
    <name evidence="11" type="ORF">FTUN_5445</name>
</gene>
<feature type="modified residue" description="4-aspartylphosphate" evidence="5">
    <location>
        <position position="427"/>
    </location>
</feature>
<feature type="domain" description="Protein kinase" evidence="8">
    <location>
        <begin position="98"/>
        <end position="361"/>
    </location>
</feature>
<dbReference type="InterPro" id="IPR037522">
    <property type="entry name" value="HD_GYP_dom"/>
</dbReference>
<keyword evidence="5" id="KW-0597">Phosphoprotein</keyword>
<dbReference type="SMART" id="SM00448">
    <property type="entry name" value="REC"/>
    <property type="match status" value="1"/>
</dbReference>
<dbReference type="InterPro" id="IPR011009">
    <property type="entry name" value="Kinase-like_dom_sf"/>
</dbReference>
<evidence type="ECO:0000256" key="5">
    <source>
        <dbReference type="PROSITE-ProRule" id="PRU00169"/>
    </source>
</evidence>
<dbReference type="SMART" id="SM00220">
    <property type="entry name" value="S_TKc"/>
    <property type="match status" value="1"/>
</dbReference>
<keyword evidence="12" id="KW-1185">Reference proteome</keyword>
<dbReference type="SUPFAM" id="SSF56112">
    <property type="entry name" value="Protein kinase-like (PK-like)"/>
    <property type="match status" value="1"/>
</dbReference>
<dbReference type="PROSITE" id="PS50011">
    <property type="entry name" value="PROTEIN_KINASE_DOM"/>
    <property type="match status" value="1"/>
</dbReference>
<keyword evidence="2 6" id="KW-0547">Nucleotide-binding</keyword>
<sequence>MSSSSFIVLPVDRDTEANRELDAPSDWGATRGCLTRLIEQWVVLPEEWDELPPDLRSQILRPDAPDVLGQLVDNHLLTQFQADKVREGGEGELVLGHYRLLDVIGRGGMGTVYRAEHLHLRRQVAVKVMARTAETNPRLLHRFYGEARAVAKLQHPNIVGCLDAGRHTPPGAGPRDYYVMELIPGADLQATVTAHGPLPPSRACDLFRQIAEALAEAHRFGLVHRDIKPGNILITPDWRAKLLDFGLALRPQNRMTEPGLVLGTIGYMAPEQAQDAHLVDGRADLFSLGATMYWALTGREPFPETGHLLRDLTTRLNAPALDPRRVRPELPEELAAVVLKLTDRDPERRYQSARAVAATLAGVGRWASLRDADDRPTQPRVLIVEDDPRLRRLMVGLLRDCTCVEAGDGKTALAELEKAAFDLLVLDVNLPEMSGPDLLARVRADDKWRERTRTLMVSGDLPSESLGGYLMTGADDYLEKPFLPPAFQARARALLGRSAPPTGSRPATAPDPPPRAPDDANKVAATDPLAFGITRLLEEIGVILRGYHDRCGRYVRALAAAAPDEGEYARLRNPAYVEMLVRAAPVHDAGMLVLPNSILLKPAALDPEEQAIVQQHTVIGAQVIADTAQRWPLAVPELGLAGEIVRSHHERWDGGGYPDGLAGTHIPLAARVVAITSVYEMLRTKRPHRPALSHNQVTRLLVTDSPGEFDPTLLGAFAASARKFDEIFQSVKR</sequence>
<dbReference type="GO" id="GO:0000160">
    <property type="term" value="P:phosphorelay signal transduction system"/>
    <property type="evidence" value="ECO:0007669"/>
    <property type="project" value="InterPro"/>
</dbReference>
<evidence type="ECO:0000259" key="8">
    <source>
        <dbReference type="PROSITE" id="PS50011"/>
    </source>
</evidence>
<dbReference type="Pfam" id="PF00072">
    <property type="entry name" value="Response_reg"/>
    <property type="match status" value="1"/>
</dbReference>
<evidence type="ECO:0000256" key="3">
    <source>
        <dbReference type="ARBA" id="ARBA00022777"/>
    </source>
</evidence>
<evidence type="ECO:0000256" key="6">
    <source>
        <dbReference type="PROSITE-ProRule" id="PRU10141"/>
    </source>
</evidence>
<dbReference type="InterPro" id="IPR017441">
    <property type="entry name" value="Protein_kinase_ATP_BS"/>
</dbReference>
<dbReference type="Proteomes" id="UP000503447">
    <property type="component" value="Chromosome"/>
</dbReference>
<dbReference type="PROSITE" id="PS51832">
    <property type="entry name" value="HD_GYP"/>
    <property type="match status" value="1"/>
</dbReference>
<accession>A0A6M5YUY3</accession>
<dbReference type="Gene3D" id="3.40.50.2300">
    <property type="match status" value="1"/>
</dbReference>
<evidence type="ECO:0000313" key="11">
    <source>
        <dbReference type="EMBL" id="QJW97865.1"/>
    </source>
</evidence>
<dbReference type="CDD" id="cd00156">
    <property type="entry name" value="REC"/>
    <property type="match status" value="1"/>
</dbReference>
<evidence type="ECO:0000256" key="1">
    <source>
        <dbReference type="ARBA" id="ARBA00022679"/>
    </source>
</evidence>
<dbReference type="Pfam" id="PF00069">
    <property type="entry name" value="Pkinase"/>
    <property type="match status" value="1"/>
</dbReference>
<evidence type="ECO:0000256" key="2">
    <source>
        <dbReference type="ARBA" id="ARBA00022741"/>
    </source>
</evidence>
<dbReference type="CDD" id="cd00077">
    <property type="entry name" value="HDc"/>
    <property type="match status" value="1"/>
</dbReference>
<dbReference type="SUPFAM" id="SSF52172">
    <property type="entry name" value="CheY-like"/>
    <property type="match status" value="1"/>
</dbReference>
<evidence type="ECO:0000313" key="12">
    <source>
        <dbReference type="Proteomes" id="UP000503447"/>
    </source>
</evidence>
<evidence type="ECO:0000256" key="4">
    <source>
        <dbReference type="ARBA" id="ARBA00022840"/>
    </source>
</evidence>
<dbReference type="RefSeq" id="WP_171473158.1">
    <property type="nucleotide sequence ID" value="NZ_CP053452.2"/>
</dbReference>
<dbReference type="Gene3D" id="3.30.200.20">
    <property type="entry name" value="Phosphorylase Kinase, domain 1"/>
    <property type="match status" value="1"/>
</dbReference>
<dbReference type="InterPro" id="IPR000719">
    <property type="entry name" value="Prot_kinase_dom"/>
</dbReference>
<dbReference type="Pfam" id="PF13487">
    <property type="entry name" value="HD_5"/>
    <property type="match status" value="1"/>
</dbReference>
<evidence type="ECO:0000259" key="10">
    <source>
        <dbReference type="PROSITE" id="PS51832"/>
    </source>
</evidence>
<dbReference type="InterPro" id="IPR003607">
    <property type="entry name" value="HD/PDEase_dom"/>
</dbReference>
<feature type="binding site" evidence="6">
    <location>
        <position position="127"/>
    </location>
    <ligand>
        <name>ATP</name>
        <dbReference type="ChEBI" id="CHEBI:30616"/>
    </ligand>
</feature>
<dbReference type="GO" id="GO:0004674">
    <property type="term" value="F:protein serine/threonine kinase activity"/>
    <property type="evidence" value="ECO:0007669"/>
    <property type="project" value="TreeGrafter"/>
</dbReference>
<dbReference type="Gene3D" id="1.10.3210.10">
    <property type="entry name" value="Hypothetical protein af1432"/>
    <property type="match status" value="1"/>
</dbReference>
<evidence type="ECO:0000259" key="9">
    <source>
        <dbReference type="PROSITE" id="PS50110"/>
    </source>
</evidence>
<protein>
    <submittedName>
        <fullName evidence="11">Uncharacterized protein</fullName>
    </submittedName>
</protein>
<dbReference type="KEGG" id="ftj:FTUN_5445"/>
<dbReference type="EMBL" id="CP053452">
    <property type="protein sequence ID" value="QJW97865.1"/>
    <property type="molecule type" value="Genomic_DNA"/>
</dbReference>
<dbReference type="PANTHER" id="PTHR43289">
    <property type="entry name" value="MITOGEN-ACTIVATED PROTEIN KINASE KINASE KINASE 20-RELATED"/>
    <property type="match status" value="1"/>
</dbReference>
<dbReference type="InterPro" id="IPR011006">
    <property type="entry name" value="CheY-like_superfamily"/>
</dbReference>
<dbReference type="PANTHER" id="PTHR43289:SF6">
    <property type="entry name" value="SERINE_THREONINE-PROTEIN KINASE NEKL-3"/>
    <property type="match status" value="1"/>
</dbReference>
<evidence type="ECO:0000256" key="7">
    <source>
        <dbReference type="SAM" id="MobiDB-lite"/>
    </source>
</evidence>
<keyword evidence="4 6" id="KW-0067">ATP-binding</keyword>
<keyword evidence="1" id="KW-0808">Transferase</keyword>
<dbReference type="PROSITE" id="PS50110">
    <property type="entry name" value="RESPONSE_REGULATORY"/>
    <property type="match status" value="1"/>
</dbReference>
<dbReference type="InterPro" id="IPR008271">
    <property type="entry name" value="Ser/Thr_kinase_AS"/>
</dbReference>
<name>A0A6M5YUY3_9BACT</name>
<dbReference type="SUPFAM" id="SSF109604">
    <property type="entry name" value="HD-domain/PDEase-like"/>
    <property type="match status" value="1"/>
</dbReference>
<dbReference type="PROSITE" id="PS00108">
    <property type="entry name" value="PROTEIN_KINASE_ST"/>
    <property type="match status" value="1"/>
</dbReference>
<dbReference type="CDD" id="cd14014">
    <property type="entry name" value="STKc_PknB_like"/>
    <property type="match status" value="1"/>
</dbReference>
<organism evidence="11 12">
    <name type="scientific">Frigoriglobus tundricola</name>
    <dbReference type="NCBI Taxonomy" id="2774151"/>
    <lineage>
        <taxon>Bacteria</taxon>
        <taxon>Pseudomonadati</taxon>
        <taxon>Planctomycetota</taxon>
        <taxon>Planctomycetia</taxon>
        <taxon>Gemmatales</taxon>
        <taxon>Gemmataceae</taxon>
        <taxon>Frigoriglobus</taxon>
    </lineage>
</organism>